<feature type="compositionally biased region" description="Low complexity" evidence="1">
    <location>
        <begin position="38"/>
        <end position="87"/>
    </location>
</feature>
<keyword evidence="3" id="KW-1185">Reference proteome</keyword>
<gene>
    <name evidence="2" type="ORF">M501DRAFT_1057547</name>
</gene>
<evidence type="ECO:0000313" key="2">
    <source>
        <dbReference type="EMBL" id="KAF2839269.1"/>
    </source>
</evidence>
<evidence type="ECO:0000256" key="1">
    <source>
        <dbReference type="SAM" id="MobiDB-lite"/>
    </source>
</evidence>
<reference evidence="2" key="1">
    <citation type="journal article" date="2020" name="Stud. Mycol.">
        <title>101 Dothideomycetes genomes: a test case for predicting lifestyles and emergence of pathogens.</title>
        <authorList>
            <person name="Haridas S."/>
            <person name="Albert R."/>
            <person name="Binder M."/>
            <person name="Bloem J."/>
            <person name="Labutti K."/>
            <person name="Salamov A."/>
            <person name="Andreopoulos B."/>
            <person name="Baker S."/>
            <person name="Barry K."/>
            <person name="Bills G."/>
            <person name="Bluhm B."/>
            <person name="Cannon C."/>
            <person name="Castanera R."/>
            <person name="Culley D."/>
            <person name="Daum C."/>
            <person name="Ezra D."/>
            <person name="Gonzalez J."/>
            <person name="Henrissat B."/>
            <person name="Kuo A."/>
            <person name="Liang C."/>
            <person name="Lipzen A."/>
            <person name="Lutzoni F."/>
            <person name="Magnuson J."/>
            <person name="Mondo S."/>
            <person name="Nolan M."/>
            <person name="Ohm R."/>
            <person name="Pangilinan J."/>
            <person name="Park H.-J."/>
            <person name="Ramirez L."/>
            <person name="Alfaro M."/>
            <person name="Sun H."/>
            <person name="Tritt A."/>
            <person name="Yoshinaga Y."/>
            <person name="Zwiers L.-H."/>
            <person name="Turgeon B."/>
            <person name="Goodwin S."/>
            <person name="Spatafora J."/>
            <person name="Crous P."/>
            <person name="Grigoriev I."/>
        </authorList>
    </citation>
    <scope>NUCLEOTIDE SEQUENCE</scope>
    <source>
        <strain evidence="2">CBS 101060</strain>
    </source>
</reference>
<sequence>MAVLFVCSFTRLHTIPSTPFAHTIRSIHQSILTMSLTTNSTTRTSKRTNTMISTSSSTISTTSTPRRSASSNRTRSRSSSTRTPFFSQSPNHRLPALSDKPDLTTTIAELHDSLGLYIRHHISTASPQTSDTLSNGASDALTLFSSPEAWSFHLPDLCVLRDAEAEPESGWTRTSSLLRVLRKDYTDATFPSATITVTEQVLNNLVVFPTLWAQEFGYAGFEWHPVMRAAHAAMVGWVEEVRSGECVGLTLGAEIPPVHLYALLIRLLRAAVLSAVLSIFIWARELEKERKERPWRRRRDDAAWPTYRKGEAWYAFVDEYLKGLEKDERAIGKIFGLVDGRDADGETLRFLEGWVRWCVLWEEWCQGGTLEREVEEVKEGMDSLMGTIEG</sequence>
<dbReference type="AlphaFoldDB" id="A0A9P4SBA9"/>
<name>A0A9P4SBA9_9PEZI</name>
<proteinExistence type="predicted"/>
<dbReference type="EMBL" id="MU006095">
    <property type="protein sequence ID" value="KAF2839269.1"/>
    <property type="molecule type" value="Genomic_DNA"/>
</dbReference>
<feature type="region of interest" description="Disordered" evidence="1">
    <location>
        <begin position="38"/>
        <end position="99"/>
    </location>
</feature>
<dbReference type="Proteomes" id="UP000799429">
    <property type="component" value="Unassembled WGS sequence"/>
</dbReference>
<organism evidence="2 3">
    <name type="scientific">Patellaria atrata CBS 101060</name>
    <dbReference type="NCBI Taxonomy" id="1346257"/>
    <lineage>
        <taxon>Eukaryota</taxon>
        <taxon>Fungi</taxon>
        <taxon>Dikarya</taxon>
        <taxon>Ascomycota</taxon>
        <taxon>Pezizomycotina</taxon>
        <taxon>Dothideomycetes</taxon>
        <taxon>Dothideomycetes incertae sedis</taxon>
        <taxon>Patellariales</taxon>
        <taxon>Patellariaceae</taxon>
        <taxon>Patellaria</taxon>
    </lineage>
</organism>
<protein>
    <submittedName>
        <fullName evidence="2">Uncharacterized protein</fullName>
    </submittedName>
</protein>
<evidence type="ECO:0000313" key="3">
    <source>
        <dbReference type="Proteomes" id="UP000799429"/>
    </source>
</evidence>
<comment type="caution">
    <text evidence="2">The sequence shown here is derived from an EMBL/GenBank/DDBJ whole genome shotgun (WGS) entry which is preliminary data.</text>
</comment>
<accession>A0A9P4SBA9</accession>